<feature type="transmembrane region" description="Helical" evidence="2">
    <location>
        <begin position="69"/>
        <end position="93"/>
    </location>
</feature>
<proteinExistence type="predicted"/>
<dbReference type="OrthoDB" id="6123762at2759"/>
<organism evidence="3 4">
    <name type="scientific">Pomacea canaliculata</name>
    <name type="common">Golden apple snail</name>
    <dbReference type="NCBI Taxonomy" id="400727"/>
    <lineage>
        <taxon>Eukaryota</taxon>
        <taxon>Metazoa</taxon>
        <taxon>Spiralia</taxon>
        <taxon>Lophotrochozoa</taxon>
        <taxon>Mollusca</taxon>
        <taxon>Gastropoda</taxon>
        <taxon>Caenogastropoda</taxon>
        <taxon>Architaenioglossa</taxon>
        <taxon>Ampullarioidea</taxon>
        <taxon>Ampullariidae</taxon>
        <taxon>Pomacea</taxon>
    </lineage>
</organism>
<keyword evidence="4" id="KW-1185">Reference proteome</keyword>
<evidence type="ECO:0000313" key="4">
    <source>
        <dbReference type="Proteomes" id="UP000245119"/>
    </source>
</evidence>
<protein>
    <submittedName>
        <fullName evidence="3">Uncharacterized protein</fullName>
    </submittedName>
</protein>
<feature type="region of interest" description="Disordered" evidence="1">
    <location>
        <begin position="121"/>
        <end position="224"/>
    </location>
</feature>
<sequence length="330" mass="36593">MATCARAAVQPDGEPLSHPAKVKGCDVREQPPRPVNVTTTTSDDSSGKSNAQRLTRQAACGLHEKRVRLVWWAWCGGLGVVGLVWCAYFPSLYSGTCPADSICTTTVTTFPAAASKVTREPGYTFSHLIPPKQPEDDNKQHPQRATRAMKSDTSEREEKIRWDKSRLHNEKLRNGHPPASSPSSRKVSGTSAATTSAGPKSSAGGHRSSHSGGQRSHERELRTSFDPMKDLHMWTMWRTAVNGRIMDEVRKKSEHPSHQYPHLHQQADSTPYGSALVRTPLNRFIRMGDSSQNLATMMMDPHQQGNGHLQTTQFVFYGVPRVVLKKPKRP</sequence>
<gene>
    <name evidence="3" type="ORF">C0Q70_15984</name>
</gene>
<evidence type="ECO:0000313" key="3">
    <source>
        <dbReference type="EMBL" id="PVD22728.1"/>
    </source>
</evidence>
<feature type="compositionally biased region" description="Basic and acidic residues" evidence="1">
    <location>
        <begin position="215"/>
        <end position="224"/>
    </location>
</feature>
<evidence type="ECO:0000256" key="1">
    <source>
        <dbReference type="SAM" id="MobiDB-lite"/>
    </source>
</evidence>
<keyword evidence="2" id="KW-1133">Transmembrane helix</keyword>
<feature type="region of interest" description="Disordered" evidence="1">
    <location>
        <begin position="1"/>
        <end position="51"/>
    </location>
</feature>
<keyword evidence="2" id="KW-0472">Membrane</keyword>
<comment type="caution">
    <text evidence="3">The sequence shown here is derived from an EMBL/GenBank/DDBJ whole genome shotgun (WGS) entry which is preliminary data.</text>
</comment>
<accession>A0A2T7NNI6</accession>
<feature type="compositionally biased region" description="Basic and acidic residues" evidence="1">
    <location>
        <begin position="149"/>
        <end position="173"/>
    </location>
</feature>
<reference evidence="3 4" key="1">
    <citation type="submission" date="2018-04" db="EMBL/GenBank/DDBJ databases">
        <title>The genome of golden apple snail Pomacea canaliculata provides insight into stress tolerance and invasive adaptation.</title>
        <authorList>
            <person name="Liu C."/>
            <person name="Liu B."/>
            <person name="Ren Y."/>
            <person name="Zhang Y."/>
            <person name="Wang H."/>
            <person name="Li S."/>
            <person name="Jiang F."/>
            <person name="Yin L."/>
            <person name="Zhang G."/>
            <person name="Qian W."/>
            <person name="Fan W."/>
        </authorList>
    </citation>
    <scope>NUCLEOTIDE SEQUENCE [LARGE SCALE GENOMIC DNA]</scope>
    <source>
        <strain evidence="3">SZHN2017</strain>
        <tissue evidence="3">Muscle</tissue>
    </source>
</reference>
<keyword evidence="2" id="KW-0812">Transmembrane</keyword>
<dbReference type="AlphaFoldDB" id="A0A2T7NNI6"/>
<feature type="compositionally biased region" description="Low complexity" evidence="1">
    <location>
        <begin position="201"/>
        <end position="214"/>
    </location>
</feature>
<evidence type="ECO:0000256" key="2">
    <source>
        <dbReference type="SAM" id="Phobius"/>
    </source>
</evidence>
<dbReference type="Proteomes" id="UP000245119">
    <property type="component" value="Linkage Group LG10"/>
</dbReference>
<feature type="compositionally biased region" description="Polar residues" evidence="1">
    <location>
        <begin position="181"/>
        <end position="199"/>
    </location>
</feature>
<dbReference type="EMBL" id="PZQS01000010">
    <property type="protein sequence ID" value="PVD22728.1"/>
    <property type="molecule type" value="Genomic_DNA"/>
</dbReference>
<name>A0A2T7NNI6_POMCA</name>